<keyword evidence="2" id="KW-1185">Reference proteome</keyword>
<evidence type="ECO:0000313" key="2">
    <source>
        <dbReference type="Proteomes" id="UP000789920"/>
    </source>
</evidence>
<accession>A0ACA9SHC7</accession>
<feature type="non-terminal residue" evidence="1">
    <location>
        <position position="232"/>
    </location>
</feature>
<proteinExistence type="predicted"/>
<protein>
    <submittedName>
        <fullName evidence="1">12891_t:CDS:1</fullName>
    </submittedName>
</protein>
<feature type="non-terminal residue" evidence="1">
    <location>
        <position position="1"/>
    </location>
</feature>
<comment type="caution">
    <text evidence="1">The sequence shown here is derived from an EMBL/GenBank/DDBJ whole genome shotgun (WGS) entry which is preliminary data.</text>
</comment>
<name>A0ACA9SHC7_9GLOM</name>
<dbReference type="Proteomes" id="UP000789920">
    <property type="component" value="Unassembled WGS sequence"/>
</dbReference>
<dbReference type="EMBL" id="CAJVQC010125052">
    <property type="protein sequence ID" value="CAG8839885.1"/>
    <property type="molecule type" value="Genomic_DNA"/>
</dbReference>
<gene>
    <name evidence="1" type="ORF">RPERSI_LOCUS31218</name>
</gene>
<sequence length="232" mass="27009">TKGLQSRFYQIYPILEKLGIIFINEEFENNIAHLETRLSADVCDISDIKSVLLSLNTNEECNLDMNEIELIIKYLSSYLRITPSLAKDHIEIIKRLPIFKEVGKSETTSLNFKENVSWFLLPIDDEKDYGKIIAPKEFRFLDTTTSMDIRYLLEDIIKIQRLSQVDYWITYVIGYLKSSHNRDIVDVVEKLFERLPKLFFSDKSLVSKLRNIPIVPCVTTRVAQGKQNLDPI</sequence>
<reference evidence="1" key="1">
    <citation type="submission" date="2021-06" db="EMBL/GenBank/DDBJ databases">
        <authorList>
            <person name="Kallberg Y."/>
            <person name="Tangrot J."/>
            <person name="Rosling A."/>
        </authorList>
    </citation>
    <scope>NUCLEOTIDE SEQUENCE</scope>
    <source>
        <strain evidence="1">MA461A</strain>
    </source>
</reference>
<evidence type="ECO:0000313" key="1">
    <source>
        <dbReference type="EMBL" id="CAG8839885.1"/>
    </source>
</evidence>
<organism evidence="1 2">
    <name type="scientific">Racocetra persica</name>
    <dbReference type="NCBI Taxonomy" id="160502"/>
    <lineage>
        <taxon>Eukaryota</taxon>
        <taxon>Fungi</taxon>
        <taxon>Fungi incertae sedis</taxon>
        <taxon>Mucoromycota</taxon>
        <taxon>Glomeromycotina</taxon>
        <taxon>Glomeromycetes</taxon>
        <taxon>Diversisporales</taxon>
        <taxon>Gigasporaceae</taxon>
        <taxon>Racocetra</taxon>
    </lineage>
</organism>